<sequence>MVPQISLSRRWWRVYLLAGVCLAAFLFSVLLWPGKPHPKPRPAALPRGRLLRSAGGGLQRRPLFRPGTQEPRVLCMVVTTPQYYRGRARHIKATWGHWGNGACPNTVFLSFTPDDILQNVIISNFSSYEDLWGKVVDGFLQLNASAADWFMKADDDTFLIYPNLLNLLAHLDPSEALYLGLPLIYRPEGGEEITYMSGGAGYVLSSTALTRLQAAHAPAHCRYPGHTQYEDVNMGYCMAALGVRAADTRDGLGRPRFLPYPPWRLLQSEPHPDFAWLVHFSKYKFRFGPESLSDLVVTFHEIRDPVDFYFIQYLVNDLRLLSPGASSPFTLSQIPSR</sequence>
<feature type="transmembrane region" description="Helical" evidence="12">
    <location>
        <begin position="12"/>
        <end position="32"/>
    </location>
</feature>
<name>A0AAW0U2B6_SCYPA</name>
<dbReference type="AlphaFoldDB" id="A0AAW0U2B6"/>
<dbReference type="Gene3D" id="3.90.550.50">
    <property type="match status" value="1"/>
</dbReference>
<keyword evidence="11 12" id="KW-0472">Membrane</keyword>
<evidence type="ECO:0000256" key="4">
    <source>
        <dbReference type="ARBA" id="ARBA00012557"/>
    </source>
</evidence>
<evidence type="ECO:0000256" key="8">
    <source>
        <dbReference type="ARBA" id="ARBA00022741"/>
    </source>
</evidence>
<keyword evidence="15" id="KW-1185">Reference proteome</keyword>
<feature type="domain" description="Fringe-like glycosyltransferase" evidence="13">
    <location>
        <begin position="71"/>
        <end position="246"/>
    </location>
</feature>
<keyword evidence="10 12" id="KW-1133">Transmembrane helix</keyword>
<evidence type="ECO:0000256" key="10">
    <source>
        <dbReference type="ARBA" id="ARBA00022989"/>
    </source>
</evidence>
<dbReference type="InterPro" id="IPR003378">
    <property type="entry name" value="Fringe-like_glycosylTrfase"/>
</dbReference>
<evidence type="ECO:0000256" key="12">
    <source>
        <dbReference type="SAM" id="Phobius"/>
    </source>
</evidence>
<dbReference type="GO" id="GO:0016020">
    <property type="term" value="C:membrane"/>
    <property type="evidence" value="ECO:0007669"/>
    <property type="project" value="UniProtKB-SubCell"/>
</dbReference>
<dbReference type="EMBL" id="JARAKH010000020">
    <property type="protein sequence ID" value="KAK8393563.1"/>
    <property type="molecule type" value="Genomic_DNA"/>
</dbReference>
<organism evidence="14 15">
    <name type="scientific">Scylla paramamosain</name>
    <name type="common">Mud crab</name>
    <dbReference type="NCBI Taxonomy" id="85552"/>
    <lineage>
        <taxon>Eukaryota</taxon>
        <taxon>Metazoa</taxon>
        <taxon>Ecdysozoa</taxon>
        <taxon>Arthropoda</taxon>
        <taxon>Crustacea</taxon>
        <taxon>Multicrustacea</taxon>
        <taxon>Malacostraca</taxon>
        <taxon>Eumalacostraca</taxon>
        <taxon>Eucarida</taxon>
        <taxon>Decapoda</taxon>
        <taxon>Pleocyemata</taxon>
        <taxon>Brachyura</taxon>
        <taxon>Eubrachyura</taxon>
        <taxon>Portunoidea</taxon>
        <taxon>Portunidae</taxon>
        <taxon>Portuninae</taxon>
        <taxon>Scylla</taxon>
    </lineage>
</organism>
<protein>
    <recommendedName>
        <fullName evidence="4">N-acetylgalactosaminide beta-1,3-galactosyltransferase</fullName>
        <ecNumber evidence="4">2.4.1.122</ecNumber>
    </recommendedName>
</protein>
<dbReference type="EMBL" id="JARAKH010000020">
    <property type="protein sequence ID" value="KAK8393564.1"/>
    <property type="molecule type" value="Genomic_DNA"/>
</dbReference>
<dbReference type="Proteomes" id="UP001487740">
    <property type="component" value="Unassembled WGS sequence"/>
</dbReference>
<evidence type="ECO:0000256" key="7">
    <source>
        <dbReference type="ARBA" id="ARBA00022692"/>
    </source>
</evidence>
<evidence type="ECO:0000256" key="5">
    <source>
        <dbReference type="ARBA" id="ARBA00022676"/>
    </source>
</evidence>
<evidence type="ECO:0000256" key="3">
    <source>
        <dbReference type="ARBA" id="ARBA00006462"/>
    </source>
</evidence>
<dbReference type="PANTHER" id="PTHR23033:SF14">
    <property type="entry name" value="GLYCOPROTEIN-N-ACETYLGALACTOSAMINE 3-BETA-GALACTOSYLTRANSFERASE 1-RELATED"/>
    <property type="match status" value="1"/>
</dbReference>
<gene>
    <name evidence="14" type="ORF">O3P69_006715</name>
</gene>
<comment type="pathway">
    <text evidence="2">Protein modification; protein glycosylation.</text>
</comment>
<keyword evidence="6" id="KW-0808">Transferase</keyword>
<keyword evidence="7 12" id="KW-0812">Transmembrane</keyword>
<comment type="similarity">
    <text evidence="3">Belongs to the glycosyltransferase 31 family. Beta3-Gal-T subfamily.</text>
</comment>
<dbReference type="EC" id="2.4.1.122" evidence="4"/>
<accession>A0AAW0U2B6</accession>
<evidence type="ECO:0000259" key="13">
    <source>
        <dbReference type="Pfam" id="PF02434"/>
    </source>
</evidence>
<evidence type="ECO:0000256" key="2">
    <source>
        <dbReference type="ARBA" id="ARBA00004922"/>
    </source>
</evidence>
<reference evidence="14 15" key="1">
    <citation type="submission" date="2023-03" db="EMBL/GenBank/DDBJ databases">
        <title>High-quality genome of Scylla paramamosain provides insights in environmental adaptation.</title>
        <authorList>
            <person name="Zhang L."/>
        </authorList>
    </citation>
    <scope>NUCLEOTIDE SEQUENCE [LARGE SCALE GENOMIC DNA]</scope>
    <source>
        <strain evidence="14">LZ_2023a</strain>
        <tissue evidence="14">Muscle</tissue>
    </source>
</reference>
<proteinExistence type="inferred from homology"/>
<dbReference type="Pfam" id="PF02434">
    <property type="entry name" value="Fringe"/>
    <property type="match status" value="1"/>
</dbReference>
<evidence type="ECO:0000256" key="9">
    <source>
        <dbReference type="ARBA" id="ARBA00022968"/>
    </source>
</evidence>
<dbReference type="PANTHER" id="PTHR23033">
    <property type="entry name" value="BETA1,3-GALACTOSYLTRANSFERASE"/>
    <property type="match status" value="1"/>
</dbReference>
<evidence type="ECO:0000313" key="15">
    <source>
        <dbReference type="Proteomes" id="UP001487740"/>
    </source>
</evidence>
<keyword evidence="5" id="KW-0328">Glycosyltransferase</keyword>
<dbReference type="GO" id="GO:0000166">
    <property type="term" value="F:nucleotide binding"/>
    <property type="evidence" value="ECO:0007669"/>
    <property type="project" value="UniProtKB-KW"/>
</dbReference>
<dbReference type="GO" id="GO:0016263">
    <property type="term" value="F:glycoprotein-N-acetylgalactosamine 3-beta-galactosyltransferase activity"/>
    <property type="evidence" value="ECO:0007669"/>
    <property type="project" value="UniProtKB-EC"/>
</dbReference>
<evidence type="ECO:0000313" key="14">
    <source>
        <dbReference type="EMBL" id="KAK8393563.1"/>
    </source>
</evidence>
<comment type="caution">
    <text evidence="14">The sequence shown here is derived from an EMBL/GenBank/DDBJ whole genome shotgun (WGS) entry which is preliminary data.</text>
</comment>
<dbReference type="InterPro" id="IPR026050">
    <property type="entry name" value="C1GALT1/C1GALT1_chp1"/>
</dbReference>
<evidence type="ECO:0000256" key="6">
    <source>
        <dbReference type="ARBA" id="ARBA00022679"/>
    </source>
</evidence>
<comment type="subcellular location">
    <subcellularLocation>
        <location evidence="1">Membrane</location>
        <topology evidence="1">Single-pass type II membrane protein</topology>
    </subcellularLocation>
</comment>
<evidence type="ECO:0000256" key="1">
    <source>
        <dbReference type="ARBA" id="ARBA00004606"/>
    </source>
</evidence>
<keyword evidence="9" id="KW-0735">Signal-anchor</keyword>
<evidence type="ECO:0000256" key="11">
    <source>
        <dbReference type="ARBA" id="ARBA00023136"/>
    </source>
</evidence>
<keyword evidence="8" id="KW-0547">Nucleotide-binding</keyword>